<reference evidence="9 10" key="1">
    <citation type="submission" date="2018-12" db="EMBL/GenBank/DDBJ databases">
        <authorList>
            <consortium name="Pathogen Informatics"/>
        </authorList>
    </citation>
    <scope>NUCLEOTIDE SEQUENCE [LARGE SCALE GENOMIC DNA]</scope>
    <source>
        <strain evidence="9 10">NCTC13098</strain>
    </source>
</reference>
<dbReference type="KEGG" id="rtg:NCTC13098_02599"/>
<comment type="similarity">
    <text evidence="6">Belongs to the major facilitator superfamily. Phthalate permease family.</text>
</comment>
<comment type="subcellular location">
    <subcellularLocation>
        <location evidence="1">Membrane</location>
        <topology evidence="1">Multi-pass membrane protein</topology>
    </subcellularLocation>
</comment>
<dbReference type="Pfam" id="PF07690">
    <property type="entry name" value="MFS_1"/>
    <property type="match status" value="1"/>
</dbReference>
<feature type="domain" description="Major facilitator superfamily (MFS) profile" evidence="8">
    <location>
        <begin position="21"/>
        <end position="415"/>
    </location>
</feature>
<feature type="transmembrane region" description="Helical" evidence="7">
    <location>
        <begin position="175"/>
        <end position="194"/>
    </location>
</feature>
<dbReference type="PANTHER" id="PTHR11662:SF399">
    <property type="entry name" value="FI19708P1-RELATED"/>
    <property type="match status" value="1"/>
</dbReference>
<dbReference type="EMBL" id="LR131271">
    <property type="protein sequence ID" value="VDR26258.1"/>
    <property type="molecule type" value="Genomic_DNA"/>
</dbReference>
<feature type="transmembrane region" description="Helical" evidence="7">
    <location>
        <begin position="300"/>
        <end position="319"/>
    </location>
</feature>
<name>A0A3P8JHH8_RAOTE</name>
<dbReference type="InterPro" id="IPR011701">
    <property type="entry name" value="MFS"/>
</dbReference>
<dbReference type="InterPro" id="IPR050382">
    <property type="entry name" value="MFS_Na/Anion_cotransporter"/>
</dbReference>
<dbReference type="AlphaFoldDB" id="A0A3P8JHH8"/>
<feature type="transmembrane region" description="Helical" evidence="7">
    <location>
        <begin position="325"/>
        <end position="344"/>
    </location>
</feature>
<feature type="transmembrane region" description="Helical" evidence="7">
    <location>
        <begin position="16"/>
        <end position="34"/>
    </location>
</feature>
<dbReference type="SUPFAM" id="SSF103473">
    <property type="entry name" value="MFS general substrate transporter"/>
    <property type="match status" value="1"/>
</dbReference>
<feature type="transmembrane region" description="Helical" evidence="7">
    <location>
        <begin position="269"/>
        <end position="288"/>
    </location>
</feature>
<feature type="transmembrane region" description="Helical" evidence="7">
    <location>
        <begin position="391"/>
        <end position="412"/>
    </location>
</feature>
<keyword evidence="5 7" id="KW-0472">Membrane</keyword>
<evidence type="ECO:0000256" key="3">
    <source>
        <dbReference type="ARBA" id="ARBA00022692"/>
    </source>
</evidence>
<organism evidence="9 10">
    <name type="scientific">Raoultella terrigena</name>
    <name type="common">Klebsiella terrigena</name>
    <dbReference type="NCBI Taxonomy" id="577"/>
    <lineage>
        <taxon>Bacteria</taxon>
        <taxon>Pseudomonadati</taxon>
        <taxon>Pseudomonadota</taxon>
        <taxon>Gammaproteobacteria</taxon>
        <taxon>Enterobacterales</taxon>
        <taxon>Enterobacteriaceae</taxon>
        <taxon>Klebsiella/Raoultella group</taxon>
        <taxon>Raoultella</taxon>
    </lineage>
</organism>
<feature type="transmembrane region" description="Helical" evidence="7">
    <location>
        <begin position="117"/>
        <end position="137"/>
    </location>
</feature>
<gene>
    <name evidence="9" type="primary">exuT_2</name>
    <name evidence="9" type="ORF">NCTC13098_02599</name>
</gene>
<dbReference type="Gene3D" id="1.20.1250.20">
    <property type="entry name" value="MFS general substrate transporter like domains"/>
    <property type="match status" value="2"/>
</dbReference>
<dbReference type="InterPro" id="IPR020846">
    <property type="entry name" value="MFS_dom"/>
</dbReference>
<evidence type="ECO:0000313" key="10">
    <source>
        <dbReference type="Proteomes" id="UP000274346"/>
    </source>
</evidence>
<feature type="transmembrane region" description="Helical" evidence="7">
    <location>
        <begin position="356"/>
        <end position="379"/>
    </location>
</feature>
<dbReference type="Proteomes" id="UP000274346">
    <property type="component" value="Chromosome"/>
</dbReference>
<evidence type="ECO:0000256" key="1">
    <source>
        <dbReference type="ARBA" id="ARBA00004141"/>
    </source>
</evidence>
<keyword evidence="3 7" id="KW-0812">Transmembrane</keyword>
<dbReference type="GO" id="GO:0022857">
    <property type="term" value="F:transmembrane transporter activity"/>
    <property type="evidence" value="ECO:0007669"/>
    <property type="project" value="InterPro"/>
</dbReference>
<evidence type="ECO:0000256" key="4">
    <source>
        <dbReference type="ARBA" id="ARBA00022989"/>
    </source>
</evidence>
<keyword evidence="2" id="KW-1003">Cell membrane</keyword>
<dbReference type="PROSITE" id="PS50850">
    <property type="entry name" value="MFS"/>
    <property type="match status" value="1"/>
</dbReference>
<evidence type="ECO:0000259" key="8">
    <source>
        <dbReference type="PROSITE" id="PS50850"/>
    </source>
</evidence>
<evidence type="ECO:0000313" key="9">
    <source>
        <dbReference type="EMBL" id="VDR26258.1"/>
    </source>
</evidence>
<feature type="transmembrane region" description="Helical" evidence="7">
    <location>
        <begin position="57"/>
        <end position="79"/>
    </location>
</feature>
<feature type="transmembrane region" description="Helical" evidence="7">
    <location>
        <begin position="229"/>
        <end position="249"/>
    </location>
</feature>
<feature type="transmembrane region" description="Helical" evidence="7">
    <location>
        <begin position="144"/>
        <end position="169"/>
    </location>
</feature>
<keyword evidence="4 7" id="KW-1133">Transmembrane helix</keyword>
<sequence length="425" mass="46879">MNSSTASLQKIRQFDLPVAILLVLLGCVLFFFSFDRQIVSILKTTLMHEMNVSNTDYSLLITAFMLPYTIMYFFSGVLVDRYGSRFVITGLMVLMAVATLITGLATSLNGLLAGRVLLGMAESGIVPALTLAVFTWFKAEQRAFAFQLTNIIQSLGLIIAPPFVAWITLSTGWRWAFFIPACAGVVIGFLWFMASRRLPVAVDSEPVKPADTHITMAQRYKLVLTSKPIWVLIFARLLTDPFWFFYQYWQVGFMQEKLGLSLSRVGELMWFPPLAAVFGVLVACKVSDRLVARGVEPTRARLIIIWSVTCLCPLVFLLPSVTNDIAATGIMTVINFMCTAWLSMATIMMGGLAPRIAIATAIGIMSALGGISSIIFNGFVGTIIDHFGYSVPIYAGALLHPLGAIILAIYFLSRKKTLVHQEHSL</sequence>
<dbReference type="PANTHER" id="PTHR11662">
    <property type="entry name" value="SOLUTE CARRIER FAMILY 17"/>
    <property type="match status" value="1"/>
</dbReference>
<evidence type="ECO:0000256" key="2">
    <source>
        <dbReference type="ARBA" id="ARBA00022475"/>
    </source>
</evidence>
<protein>
    <submittedName>
        <fullName evidence="9">Hexuronate transporter</fullName>
    </submittedName>
</protein>
<accession>A0A3P8JHH8</accession>
<proteinExistence type="inferred from homology"/>
<dbReference type="InterPro" id="IPR036259">
    <property type="entry name" value="MFS_trans_sf"/>
</dbReference>
<evidence type="ECO:0000256" key="6">
    <source>
        <dbReference type="ARBA" id="ARBA00038514"/>
    </source>
</evidence>
<dbReference type="GO" id="GO:0016020">
    <property type="term" value="C:membrane"/>
    <property type="evidence" value="ECO:0007669"/>
    <property type="project" value="UniProtKB-SubCell"/>
</dbReference>
<evidence type="ECO:0000256" key="5">
    <source>
        <dbReference type="ARBA" id="ARBA00023136"/>
    </source>
</evidence>
<evidence type="ECO:0000256" key="7">
    <source>
        <dbReference type="SAM" id="Phobius"/>
    </source>
</evidence>
<feature type="transmembrane region" description="Helical" evidence="7">
    <location>
        <begin position="86"/>
        <end position="105"/>
    </location>
</feature>